<dbReference type="CDD" id="cd09154">
    <property type="entry name" value="PLDc_SMU_988_like_1"/>
    <property type="match status" value="1"/>
</dbReference>
<dbReference type="GO" id="GO:0032049">
    <property type="term" value="P:cardiolipin biosynthetic process"/>
    <property type="evidence" value="ECO:0007669"/>
    <property type="project" value="UniProtKB-UniRule"/>
</dbReference>
<evidence type="ECO:0000256" key="12">
    <source>
        <dbReference type="NCBIfam" id="TIGR04265"/>
    </source>
</evidence>
<dbReference type="PANTHER" id="PTHR21248">
    <property type="entry name" value="CARDIOLIPIN SYNTHASE"/>
    <property type="match status" value="1"/>
</dbReference>
<dbReference type="PANTHER" id="PTHR21248:SF22">
    <property type="entry name" value="PHOSPHOLIPASE D"/>
    <property type="match status" value="1"/>
</dbReference>
<dbReference type="AlphaFoldDB" id="A0A9D1A867"/>
<keyword evidence="10" id="KW-0594">Phospholipid biosynthesis</keyword>
<dbReference type="InterPro" id="IPR025202">
    <property type="entry name" value="PLD-like_dom"/>
</dbReference>
<evidence type="ECO:0000256" key="11">
    <source>
        <dbReference type="ARBA" id="ARBA00023264"/>
    </source>
</evidence>
<feature type="transmembrane region" description="Helical" evidence="13">
    <location>
        <begin position="39"/>
        <end position="57"/>
    </location>
</feature>
<keyword evidence="7 13" id="KW-1133">Transmembrane helix</keyword>
<dbReference type="Proteomes" id="UP000824258">
    <property type="component" value="Unassembled WGS sequence"/>
</dbReference>
<dbReference type="EC" id="2.7.8.-" evidence="12"/>
<keyword evidence="11" id="KW-1208">Phospholipid metabolism</keyword>
<feature type="non-terminal residue" evidence="15">
    <location>
        <position position="503"/>
    </location>
</feature>
<dbReference type="EMBL" id="DVGD01000216">
    <property type="protein sequence ID" value="HIR10066.1"/>
    <property type="molecule type" value="Genomic_DNA"/>
</dbReference>
<evidence type="ECO:0000256" key="9">
    <source>
        <dbReference type="ARBA" id="ARBA00023136"/>
    </source>
</evidence>
<dbReference type="NCBIfam" id="TIGR04265">
    <property type="entry name" value="bac_cardiolipin"/>
    <property type="match status" value="1"/>
</dbReference>
<evidence type="ECO:0000256" key="3">
    <source>
        <dbReference type="ARBA" id="ARBA00022516"/>
    </source>
</evidence>
<evidence type="ECO:0000256" key="10">
    <source>
        <dbReference type="ARBA" id="ARBA00023209"/>
    </source>
</evidence>
<evidence type="ECO:0000259" key="14">
    <source>
        <dbReference type="PROSITE" id="PS50035"/>
    </source>
</evidence>
<proteinExistence type="predicted"/>
<dbReference type="SMART" id="SM00155">
    <property type="entry name" value="PLDc"/>
    <property type="match status" value="2"/>
</dbReference>
<keyword evidence="2" id="KW-1003">Cell membrane</keyword>
<reference evidence="15" key="1">
    <citation type="submission" date="2020-10" db="EMBL/GenBank/DDBJ databases">
        <authorList>
            <person name="Gilroy R."/>
        </authorList>
    </citation>
    <scope>NUCLEOTIDE SEQUENCE</scope>
    <source>
        <strain evidence="15">ChiHjej9B8-7071</strain>
    </source>
</reference>
<dbReference type="InterPro" id="IPR022924">
    <property type="entry name" value="Cardiolipin_synthase"/>
</dbReference>
<dbReference type="PROSITE" id="PS50035">
    <property type="entry name" value="PLD"/>
    <property type="match status" value="2"/>
</dbReference>
<keyword evidence="3" id="KW-0444">Lipid biosynthesis</keyword>
<dbReference type="InterPro" id="IPR001736">
    <property type="entry name" value="PLipase_D/transphosphatidylase"/>
</dbReference>
<dbReference type="InterPro" id="IPR027379">
    <property type="entry name" value="CLS_N"/>
</dbReference>
<dbReference type="SUPFAM" id="SSF56024">
    <property type="entry name" value="Phospholipase D/nuclease"/>
    <property type="match status" value="2"/>
</dbReference>
<evidence type="ECO:0000256" key="4">
    <source>
        <dbReference type="ARBA" id="ARBA00022679"/>
    </source>
</evidence>
<protein>
    <recommendedName>
        <fullName evidence="12">Cardiolipin synthase</fullName>
        <ecNumber evidence="12">2.7.8.-</ecNumber>
    </recommendedName>
</protein>
<dbReference type="CDD" id="cd09160">
    <property type="entry name" value="PLDc_SMU_988_like_2"/>
    <property type="match status" value="1"/>
</dbReference>
<gene>
    <name evidence="15" type="primary">cls</name>
    <name evidence="15" type="ORF">IAA70_06660</name>
</gene>
<accession>A0A9D1A867</accession>
<evidence type="ECO:0000256" key="7">
    <source>
        <dbReference type="ARBA" id="ARBA00022989"/>
    </source>
</evidence>
<organism evidence="15 16">
    <name type="scientific">Candidatus Avoscillospira stercoripullorum</name>
    <dbReference type="NCBI Taxonomy" id="2840709"/>
    <lineage>
        <taxon>Bacteria</taxon>
        <taxon>Bacillati</taxon>
        <taxon>Bacillota</taxon>
        <taxon>Clostridia</taxon>
        <taxon>Eubacteriales</taxon>
        <taxon>Oscillospiraceae</taxon>
        <taxon>Oscillospiraceae incertae sedis</taxon>
        <taxon>Candidatus Avoscillospira</taxon>
    </lineage>
</organism>
<name>A0A9D1A867_9FIRM</name>
<dbReference type="Gene3D" id="3.30.870.10">
    <property type="entry name" value="Endonuclease Chain A"/>
    <property type="match status" value="2"/>
</dbReference>
<evidence type="ECO:0000256" key="8">
    <source>
        <dbReference type="ARBA" id="ARBA00023098"/>
    </source>
</evidence>
<reference evidence="15" key="2">
    <citation type="journal article" date="2021" name="PeerJ">
        <title>Extensive microbial diversity within the chicken gut microbiome revealed by metagenomics and culture.</title>
        <authorList>
            <person name="Gilroy R."/>
            <person name="Ravi A."/>
            <person name="Getino M."/>
            <person name="Pursley I."/>
            <person name="Horton D.L."/>
            <person name="Alikhan N.F."/>
            <person name="Baker D."/>
            <person name="Gharbi K."/>
            <person name="Hall N."/>
            <person name="Watson M."/>
            <person name="Adriaenssens E.M."/>
            <person name="Foster-Nyarko E."/>
            <person name="Jarju S."/>
            <person name="Secka A."/>
            <person name="Antonio M."/>
            <person name="Oren A."/>
            <person name="Chaudhuri R.R."/>
            <person name="La Ragione R."/>
            <person name="Hildebrand F."/>
            <person name="Pallen M.J."/>
        </authorList>
    </citation>
    <scope>NUCLEOTIDE SEQUENCE</scope>
    <source>
        <strain evidence="15">ChiHjej9B8-7071</strain>
    </source>
</reference>
<comment type="caution">
    <text evidence="15">The sequence shown here is derived from an EMBL/GenBank/DDBJ whole genome shotgun (WGS) entry which is preliminary data.</text>
</comment>
<evidence type="ECO:0000256" key="5">
    <source>
        <dbReference type="ARBA" id="ARBA00022692"/>
    </source>
</evidence>
<evidence type="ECO:0000256" key="6">
    <source>
        <dbReference type="ARBA" id="ARBA00022737"/>
    </source>
</evidence>
<evidence type="ECO:0000313" key="15">
    <source>
        <dbReference type="EMBL" id="HIR10066.1"/>
    </source>
</evidence>
<evidence type="ECO:0000313" key="16">
    <source>
        <dbReference type="Proteomes" id="UP000824258"/>
    </source>
</evidence>
<sequence length="503" mass="57848">MSRLAKLVFQRVIVVAFFILLQLAVLLATVLWLSEYRRWIQVVSAVLSILTIVYLLYDRTNSSYKIAWIILILAFPVAGICLYFTFGGRRLNLRTRQGMHQAEDMVRENLWQENLISDNLKNLSDPAAASAAYLYNVSGYPVYDNTETEYFPLGDLLYPKMLEELQKAEKYIFLEYFIIGEGVMWDGILKILKEKAQQGLDVRVLYDDFGCITTLPSGYDKYLRKLGIQARVFNPFVPVLSGRLNNRDHRKLMIIDGKVGFTGGVNLADEYINRRERFGHWKDCGLMLRGEAVWAMVVMFLSQWDTSTGQLEDVAALRPAYPYRLAGGEGFVQPFCDTPLDNEDISECTLLTLFQRAVKSIYMMTPYLILDDKISAALLTAAKTGLDVRIITPHIPDKWYVHAVTRAHYEMLTEAGVRIYEYTPGFIHSKVYLVDDRYAVTGSVNLDFRSLYLHFENAVYLFDATCIEAIGEDFQRTFEVSEEITWRKCRNTSLFQRLFRAAL</sequence>
<evidence type="ECO:0000256" key="2">
    <source>
        <dbReference type="ARBA" id="ARBA00022475"/>
    </source>
</evidence>
<keyword evidence="4" id="KW-0808">Transferase</keyword>
<keyword evidence="5 13" id="KW-0812">Transmembrane</keyword>
<feature type="transmembrane region" description="Helical" evidence="13">
    <location>
        <begin position="12"/>
        <end position="33"/>
    </location>
</feature>
<keyword evidence="8" id="KW-0443">Lipid metabolism</keyword>
<dbReference type="Pfam" id="PF13091">
    <property type="entry name" value="PLDc_2"/>
    <property type="match status" value="2"/>
</dbReference>
<keyword evidence="9 13" id="KW-0472">Membrane</keyword>
<feature type="transmembrane region" description="Helical" evidence="13">
    <location>
        <begin position="66"/>
        <end position="86"/>
    </location>
</feature>
<dbReference type="GO" id="GO:0008808">
    <property type="term" value="F:cardiolipin synthase activity"/>
    <property type="evidence" value="ECO:0007669"/>
    <property type="project" value="UniProtKB-UniRule"/>
</dbReference>
<dbReference type="GO" id="GO:0005886">
    <property type="term" value="C:plasma membrane"/>
    <property type="evidence" value="ECO:0007669"/>
    <property type="project" value="UniProtKB-SubCell"/>
</dbReference>
<evidence type="ECO:0000256" key="13">
    <source>
        <dbReference type="SAM" id="Phobius"/>
    </source>
</evidence>
<keyword evidence="6" id="KW-0677">Repeat</keyword>
<dbReference type="Pfam" id="PF13396">
    <property type="entry name" value="PLDc_N"/>
    <property type="match status" value="1"/>
</dbReference>
<evidence type="ECO:0000256" key="1">
    <source>
        <dbReference type="ARBA" id="ARBA00004651"/>
    </source>
</evidence>
<comment type="subcellular location">
    <subcellularLocation>
        <location evidence="1">Cell membrane</location>
        <topology evidence="1">Multi-pass membrane protein</topology>
    </subcellularLocation>
</comment>
<feature type="domain" description="PLD phosphodiesterase" evidence="14">
    <location>
        <begin position="423"/>
        <end position="450"/>
    </location>
</feature>
<feature type="domain" description="PLD phosphodiesterase" evidence="14">
    <location>
        <begin position="244"/>
        <end position="271"/>
    </location>
</feature>